<protein>
    <submittedName>
        <fullName evidence="1">Uncharacterized protein</fullName>
    </submittedName>
</protein>
<name>A0A1H3WQC7_BIZPA</name>
<dbReference type="Proteomes" id="UP000198846">
    <property type="component" value="Unassembled WGS sequence"/>
</dbReference>
<evidence type="ECO:0000313" key="2">
    <source>
        <dbReference type="Proteomes" id="UP000198846"/>
    </source>
</evidence>
<keyword evidence="2" id="KW-1185">Reference proteome</keyword>
<dbReference type="OrthoDB" id="1441666at2"/>
<proteinExistence type="predicted"/>
<gene>
    <name evidence="1" type="ORF">SAMN04487990_103189</name>
</gene>
<dbReference type="EMBL" id="FNQK01000003">
    <property type="protein sequence ID" value="SDZ88592.1"/>
    <property type="molecule type" value="Genomic_DNA"/>
</dbReference>
<dbReference type="RefSeq" id="WP_092132424.1">
    <property type="nucleotide sequence ID" value="NZ_FNQK01000003.1"/>
</dbReference>
<dbReference type="STRING" id="283786.SAMN04487990_103189"/>
<dbReference type="AlphaFoldDB" id="A0A1H3WQC7"/>
<accession>A0A1H3WQC7</accession>
<sequence>MKAAIYSIIFLFSLINSCNETGSKDTITLSSSNHLTEKQLYTLHVMNSDERSTNVMVNDSIAIGGGDPLPPCPDSSFTDCCPSLKYLSFIKGTLNIKIILMDSNGNTVQTFHTSDLTKTKDGTLIFSLDKLKASICSSQNKLIVSTDDKAPYDVMFR</sequence>
<organism evidence="1 2">
    <name type="scientific">Bizionia paragorgiae</name>
    <dbReference type="NCBI Taxonomy" id="283786"/>
    <lineage>
        <taxon>Bacteria</taxon>
        <taxon>Pseudomonadati</taxon>
        <taxon>Bacteroidota</taxon>
        <taxon>Flavobacteriia</taxon>
        <taxon>Flavobacteriales</taxon>
        <taxon>Flavobacteriaceae</taxon>
        <taxon>Bizionia</taxon>
    </lineage>
</organism>
<reference evidence="1 2" key="1">
    <citation type="submission" date="2016-10" db="EMBL/GenBank/DDBJ databases">
        <authorList>
            <person name="de Groot N.N."/>
        </authorList>
    </citation>
    <scope>NUCLEOTIDE SEQUENCE [LARGE SCALE GENOMIC DNA]</scope>
    <source>
        <strain evidence="1 2">DSM 23842</strain>
    </source>
</reference>
<evidence type="ECO:0000313" key="1">
    <source>
        <dbReference type="EMBL" id="SDZ88592.1"/>
    </source>
</evidence>